<gene>
    <name evidence="1" type="ORF">FCV50_01305</name>
</gene>
<sequence length="116" mass="13231">MNNHQVTVVAYTNGKHSVYYQSRGCKGKIYAFEGTELSDKFICEIKNEDWRTLEPNTRIVLTGTKSALGIHFERYAMLTDNNPLSVLNEIKSDSKAYYMDGVKEIVLRYTQPLGSD</sequence>
<comment type="caution">
    <text evidence="1">The sequence shown here is derived from an EMBL/GenBank/DDBJ whole genome shotgun (WGS) entry which is preliminary data.</text>
</comment>
<evidence type="ECO:0000313" key="1">
    <source>
        <dbReference type="EMBL" id="TKF36989.1"/>
    </source>
</evidence>
<accession>A0A4U1ZRU4</accession>
<name>A0A4U1ZRU4_9VIBR</name>
<organism evidence="1 2">
    <name type="scientific">Vibrio kanaloae</name>
    <dbReference type="NCBI Taxonomy" id="170673"/>
    <lineage>
        <taxon>Bacteria</taxon>
        <taxon>Pseudomonadati</taxon>
        <taxon>Pseudomonadota</taxon>
        <taxon>Gammaproteobacteria</taxon>
        <taxon>Vibrionales</taxon>
        <taxon>Vibrionaceae</taxon>
        <taxon>Vibrio</taxon>
    </lineage>
</organism>
<evidence type="ECO:0000313" key="2">
    <source>
        <dbReference type="Proteomes" id="UP000307574"/>
    </source>
</evidence>
<dbReference type="AlphaFoldDB" id="A0A4U1ZRU4"/>
<protein>
    <submittedName>
        <fullName evidence="1">Uncharacterized protein</fullName>
    </submittedName>
</protein>
<dbReference type="RefSeq" id="WP_170968184.1">
    <property type="nucleotide sequence ID" value="NZ_JBFRRD010000016.1"/>
</dbReference>
<proteinExistence type="predicted"/>
<dbReference type="EMBL" id="SYUV01000003">
    <property type="protein sequence ID" value="TKF36989.1"/>
    <property type="molecule type" value="Genomic_DNA"/>
</dbReference>
<dbReference type="Proteomes" id="UP000307574">
    <property type="component" value="Unassembled WGS sequence"/>
</dbReference>
<reference evidence="1 2" key="1">
    <citation type="submission" date="2019-04" db="EMBL/GenBank/DDBJ databases">
        <title>A reverse ecology approach based on a biological definition of microbial populations.</title>
        <authorList>
            <person name="Arevalo P."/>
            <person name="Vaninsberghe D."/>
            <person name="Elsherbini J."/>
            <person name="Gore J."/>
            <person name="Polz M."/>
        </authorList>
    </citation>
    <scope>NUCLEOTIDE SEQUENCE [LARGE SCALE GENOMIC DNA]</scope>
    <source>
        <strain evidence="1 2">10N.261.46.F4</strain>
    </source>
</reference>